<dbReference type="EMBL" id="JAAIUW010000009">
    <property type="protein sequence ID" value="KAF7816521.1"/>
    <property type="molecule type" value="Genomic_DNA"/>
</dbReference>
<organism evidence="1 2">
    <name type="scientific">Senna tora</name>
    <dbReference type="NCBI Taxonomy" id="362788"/>
    <lineage>
        <taxon>Eukaryota</taxon>
        <taxon>Viridiplantae</taxon>
        <taxon>Streptophyta</taxon>
        <taxon>Embryophyta</taxon>
        <taxon>Tracheophyta</taxon>
        <taxon>Spermatophyta</taxon>
        <taxon>Magnoliopsida</taxon>
        <taxon>eudicotyledons</taxon>
        <taxon>Gunneridae</taxon>
        <taxon>Pentapetalae</taxon>
        <taxon>rosids</taxon>
        <taxon>fabids</taxon>
        <taxon>Fabales</taxon>
        <taxon>Fabaceae</taxon>
        <taxon>Caesalpinioideae</taxon>
        <taxon>Cassia clade</taxon>
        <taxon>Senna</taxon>
    </lineage>
</organism>
<evidence type="ECO:0000313" key="2">
    <source>
        <dbReference type="Proteomes" id="UP000634136"/>
    </source>
</evidence>
<accession>A0A834T7I4</accession>
<comment type="caution">
    <text evidence="1">The sequence shown here is derived from an EMBL/GenBank/DDBJ whole genome shotgun (WGS) entry which is preliminary data.</text>
</comment>
<proteinExistence type="predicted"/>
<sequence>MVKIKLGAFNHVSYPQMASILIPTQVASMIQASNSNSAHPQ</sequence>
<dbReference type="Proteomes" id="UP000634136">
    <property type="component" value="Unassembled WGS sequence"/>
</dbReference>
<dbReference type="AlphaFoldDB" id="A0A834T7I4"/>
<name>A0A834T7I4_9FABA</name>
<evidence type="ECO:0000313" key="1">
    <source>
        <dbReference type="EMBL" id="KAF7816521.1"/>
    </source>
</evidence>
<gene>
    <name evidence="1" type="ORF">G2W53_030490</name>
</gene>
<reference evidence="1" key="1">
    <citation type="submission" date="2020-09" db="EMBL/GenBank/DDBJ databases">
        <title>Genome-Enabled Discovery of Anthraquinone Biosynthesis in Senna tora.</title>
        <authorList>
            <person name="Kang S.-H."/>
            <person name="Pandey R.P."/>
            <person name="Lee C.-M."/>
            <person name="Sim J.-S."/>
            <person name="Jeong J.-T."/>
            <person name="Choi B.-S."/>
            <person name="Jung M."/>
            <person name="Ginzburg D."/>
            <person name="Zhao K."/>
            <person name="Won S.Y."/>
            <person name="Oh T.-J."/>
            <person name="Yu Y."/>
            <person name="Kim N.-H."/>
            <person name="Lee O.R."/>
            <person name="Lee T.-H."/>
            <person name="Bashyal P."/>
            <person name="Kim T.-S."/>
            <person name="Lee W.-H."/>
            <person name="Kawkins C."/>
            <person name="Kim C.-K."/>
            <person name="Kim J.S."/>
            <person name="Ahn B.O."/>
            <person name="Rhee S.Y."/>
            <person name="Sohng J.K."/>
        </authorList>
    </citation>
    <scope>NUCLEOTIDE SEQUENCE</scope>
    <source>
        <tissue evidence="1">Leaf</tissue>
    </source>
</reference>
<protein>
    <submittedName>
        <fullName evidence="1">Uncharacterized protein</fullName>
    </submittedName>
</protein>
<keyword evidence="2" id="KW-1185">Reference proteome</keyword>